<evidence type="ECO:0000259" key="2">
    <source>
        <dbReference type="Pfam" id="PF00144"/>
    </source>
</evidence>
<dbReference type="InterPro" id="IPR051478">
    <property type="entry name" value="Beta-lactamase-like_AB/R"/>
</dbReference>
<evidence type="ECO:0000313" key="5">
    <source>
        <dbReference type="Proteomes" id="UP000799770"/>
    </source>
</evidence>
<dbReference type="AlphaFoldDB" id="A0A6A5YXY1"/>
<keyword evidence="5" id="KW-1185">Reference proteome</keyword>
<dbReference type="SUPFAM" id="SSF56601">
    <property type="entry name" value="beta-lactamase/transpeptidase-like"/>
    <property type="match status" value="1"/>
</dbReference>
<gene>
    <name evidence="4" type="ORF">BDV96DRAFT_498699</name>
</gene>
<dbReference type="InterPro" id="IPR012338">
    <property type="entry name" value="Beta-lactam/transpept-like"/>
</dbReference>
<dbReference type="InterPro" id="IPR058664">
    <property type="entry name" value="ARB_00930-like_C"/>
</dbReference>
<comment type="similarity">
    <text evidence="1">Belongs to the beta-lactamase family.</text>
</comment>
<dbReference type="InterPro" id="IPR001466">
    <property type="entry name" value="Beta-lactam-related"/>
</dbReference>
<feature type="domain" description="Beta-lactamase-like ARB-00930-like C-terminal" evidence="3">
    <location>
        <begin position="405"/>
        <end position="540"/>
    </location>
</feature>
<organism evidence="4 5">
    <name type="scientific">Lophiotrema nucula</name>
    <dbReference type="NCBI Taxonomy" id="690887"/>
    <lineage>
        <taxon>Eukaryota</taxon>
        <taxon>Fungi</taxon>
        <taxon>Dikarya</taxon>
        <taxon>Ascomycota</taxon>
        <taxon>Pezizomycotina</taxon>
        <taxon>Dothideomycetes</taxon>
        <taxon>Pleosporomycetidae</taxon>
        <taxon>Pleosporales</taxon>
        <taxon>Lophiotremataceae</taxon>
        <taxon>Lophiotrema</taxon>
    </lineage>
</organism>
<name>A0A6A5YXY1_9PLEO</name>
<dbReference type="Proteomes" id="UP000799770">
    <property type="component" value="Unassembled WGS sequence"/>
</dbReference>
<dbReference type="PANTHER" id="PTHR22935:SF95">
    <property type="entry name" value="BETA-LACTAMASE-LIKE 1-RELATED"/>
    <property type="match status" value="1"/>
</dbReference>
<dbReference type="EMBL" id="ML977332">
    <property type="protein sequence ID" value="KAF2111950.1"/>
    <property type="molecule type" value="Genomic_DNA"/>
</dbReference>
<protein>
    <submittedName>
        <fullName evidence="4">Beta-lactamase/transpeptidase-like protein</fullName>
    </submittedName>
</protein>
<feature type="domain" description="Beta-lactamase-related" evidence="2">
    <location>
        <begin position="90"/>
        <end position="381"/>
    </location>
</feature>
<accession>A0A6A5YXY1</accession>
<dbReference type="Gene3D" id="3.40.710.10">
    <property type="entry name" value="DD-peptidase/beta-lactamase superfamily"/>
    <property type="match status" value="1"/>
</dbReference>
<evidence type="ECO:0000313" key="4">
    <source>
        <dbReference type="EMBL" id="KAF2111950.1"/>
    </source>
</evidence>
<dbReference type="Pfam" id="PF00144">
    <property type="entry name" value="Beta-lactamase"/>
    <property type="match status" value="1"/>
</dbReference>
<evidence type="ECO:0000256" key="1">
    <source>
        <dbReference type="ARBA" id="ARBA00038473"/>
    </source>
</evidence>
<dbReference type="PANTHER" id="PTHR22935">
    <property type="entry name" value="PENICILLIN-BINDING PROTEIN"/>
    <property type="match status" value="1"/>
</dbReference>
<proteinExistence type="inferred from homology"/>
<dbReference type="Pfam" id="PF26335">
    <property type="entry name" value="ARB_00930_C"/>
    <property type="match status" value="1"/>
</dbReference>
<evidence type="ECO:0000259" key="3">
    <source>
        <dbReference type="Pfam" id="PF26335"/>
    </source>
</evidence>
<dbReference type="OrthoDB" id="10250282at2759"/>
<reference evidence="4" key="1">
    <citation type="journal article" date="2020" name="Stud. Mycol.">
        <title>101 Dothideomycetes genomes: a test case for predicting lifestyles and emergence of pathogens.</title>
        <authorList>
            <person name="Haridas S."/>
            <person name="Albert R."/>
            <person name="Binder M."/>
            <person name="Bloem J."/>
            <person name="Labutti K."/>
            <person name="Salamov A."/>
            <person name="Andreopoulos B."/>
            <person name="Baker S."/>
            <person name="Barry K."/>
            <person name="Bills G."/>
            <person name="Bluhm B."/>
            <person name="Cannon C."/>
            <person name="Castanera R."/>
            <person name="Culley D."/>
            <person name="Daum C."/>
            <person name="Ezra D."/>
            <person name="Gonzalez J."/>
            <person name="Henrissat B."/>
            <person name="Kuo A."/>
            <person name="Liang C."/>
            <person name="Lipzen A."/>
            <person name="Lutzoni F."/>
            <person name="Magnuson J."/>
            <person name="Mondo S."/>
            <person name="Nolan M."/>
            <person name="Ohm R."/>
            <person name="Pangilinan J."/>
            <person name="Park H.-J."/>
            <person name="Ramirez L."/>
            <person name="Alfaro M."/>
            <person name="Sun H."/>
            <person name="Tritt A."/>
            <person name="Yoshinaga Y."/>
            <person name="Zwiers L.-H."/>
            <person name="Turgeon B."/>
            <person name="Goodwin S."/>
            <person name="Spatafora J."/>
            <person name="Crous P."/>
            <person name="Grigoriev I."/>
        </authorList>
    </citation>
    <scope>NUCLEOTIDE SEQUENCE</scope>
    <source>
        <strain evidence="4">CBS 627.86</strain>
    </source>
</reference>
<sequence>MRSLPYLLPTLISSTLAYCPIPGPLLPPPVLAPALNLSGPAIDNSTFTSWHSKPWVDNTSFAITASLSGAELFHFEHIDPDYARNVSVCNTQFRIGSVTKIFTILAVLLSKDQIGWRDPITKYVDGLKGDVWDEVTIESLAGQTSGLGKNGYVGDLVYQGASVAALLNLPKAGNTIPNCDYAALDGVRVCTQNEVIELFNSPQWLPESPGTGPAYSNLAYNLLGIALAKAHGKSYEQVITDLITQPLGLDNTGFERNAKGGAILPNPGDNWWTADFANFNPTGGLWSSANDLLKVEQAILSNRFLSPSETRFWLKPASLTASLHQAVGAPWEIFRPDTLDTTYKRPIDLYTKEGDIPGYASYAILIPEYNVTIAIMVAGNQYSAAIHDLFPMIVEHLVPYTDNLARKQAERKYVGTYANSNDSIITVAQDSGPGLTITAWRNDGVDLRKSLSTLVGIPLNNFSIRLYPADPDSFAKTEKWRLSFEKIKNENSFADQDCQGWVHADNYRYIQERLDELLFTIDDGKAVEVNLPAWRTTLVRR</sequence>